<feature type="domain" description="Disease resistance protein At4g27190-like leucine-rich repeats" evidence="3">
    <location>
        <begin position="2157"/>
        <end position="2259"/>
    </location>
</feature>
<evidence type="ECO:0000256" key="2">
    <source>
        <dbReference type="ARBA" id="ARBA00022821"/>
    </source>
</evidence>
<evidence type="ECO:0000313" key="5">
    <source>
        <dbReference type="Proteomes" id="UP001603857"/>
    </source>
</evidence>
<dbReference type="PANTHER" id="PTHR33463:SF196">
    <property type="entry name" value="NB-ARC DOMAIN DISEASE RESISTANCE PROTEIN"/>
    <property type="match status" value="1"/>
</dbReference>
<dbReference type="PANTHER" id="PTHR33463">
    <property type="entry name" value="NB-ARC DOMAIN-CONTAINING PROTEIN-RELATED"/>
    <property type="match status" value="1"/>
</dbReference>
<proteinExistence type="predicted"/>
<comment type="caution">
    <text evidence="4">The sequence shown here is derived from an EMBL/GenBank/DDBJ whole genome shotgun (WGS) entry which is preliminary data.</text>
</comment>
<keyword evidence="2" id="KW-0611">Plant defense</keyword>
<dbReference type="SUPFAM" id="SSF52047">
    <property type="entry name" value="RNI-like"/>
    <property type="match status" value="1"/>
</dbReference>
<evidence type="ECO:0000313" key="4">
    <source>
        <dbReference type="EMBL" id="KAL2335897.1"/>
    </source>
</evidence>
<dbReference type="InterPro" id="IPR027417">
    <property type="entry name" value="P-loop_NTPase"/>
</dbReference>
<gene>
    <name evidence="4" type="ORF">Fmac_010343</name>
</gene>
<feature type="domain" description="Disease resistance protein At4g27190-like leucine-rich repeats" evidence="3">
    <location>
        <begin position="1801"/>
        <end position="1935"/>
    </location>
</feature>
<dbReference type="Proteomes" id="UP001603857">
    <property type="component" value="Unassembled WGS sequence"/>
</dbReference>
<evidence type="ECO:0000256" key="1">
    <source>
        <dbReference type="ARBA" id="ARBA00022741"/>
    </source>
</evidence>
<evidence type="ECO:0000259" key="3">
    <source>
        <dbReference type="Pfam" id="PF23247"/>
    </source>
</evidence>
<dbReference type="SUPFAM" id="SSF52540">
    <property type="entry name" value="P-loop containing nucleoside triphosphate hydrolases"/>
    <property type="match status" value="1"/>
</dbReference>
<dbReference type="Gene3D" id="1.10.8.430">
    <property type="entry name" value="Helical domain of apoptotic protease-activating factors"/>
    <property type="match status" value="1"/>
</dbReference>
<keyword evidence="5" id="KW-1185">Reference proteome</keyword>
<feature type="domain" description="Disease resistance protein At4g27190-like leucine-rich repeats" evidence="3">
    <location>
        <begin position="791"/>
        <end position="915"/>
    </location>
</feature>
<sequence length="2828" mass="325023">MRHPSAQIDASSLMRIEERPTSYKGCKVLMISDDEQILSSQMDGKENQLFLVKVLTEKDSRKLFRTVAEIDDRDSLFQIFSIKIAELCKGLPMTIVTTANALKNMSLPTWRDTYEKLERQNLIAETPDFYTRLSYDLLEDEELKHTFLICARMGHDAQITDLVRYCIGLGLNQGIYSVSQARDKVHAMVGKLKQLSLLSDSYSSDRFTMHDIIRNSALSIASQQMHAFTLTMGKLDQWPDQDKLKRYTVISLQQCDMITGLMKEFPIRISCFRLRVFHLSNKDPCLEIPENFFNGMKELQVLILTDIHLSPLPSSIKCLKRLRMLCLERCKLGEHLSIIGELETLRVLSLSGSDIERLPGELRQLSRLQVFDISNCFTLKEIPADVLSSLTNLEEFYVGNSPIQWRDEEVQGNQSGNASLSELRHLNQLTTLDIQIPKVTILPMNLFLDKLDCYKIIIRDFNAGTAWDFIKQETCEASRHLALQLEKSFDIHYRKEIKLLFKRVENLLLGQINDVRGQLNDVQDIFNELNYEGFPCLKYLSVVNNSEVKFLINSDSPTYPERAFPKLESLFLSEVNKIEHICHSQLTNDSFCKLKIIKIKICGQLKNVFFSSMLQNLSVLETIEVSECNSLKDIVTLENIGDQIKFPELRSLRLQSLSEFIGFYSFGASIGEQVPNWKPDVVIFKLERIKLSSIKIKKIWSDQPLTRLQFQNLIHLDVNDCCNLQYLVSISMSKSLINLQSLFVSECKMMESIFIETEASMMEIEESIFPKLKNIKLTSMNRLKRIWHPKIPLHSFGKLQALIIDECNQLENVFPSRFQSLCNLKVTNCKSMKEIFDLKDCGKQDVEFMTNLQNIYVEALPKLESIWNKDPKGILNFKTLRKIWIKECLHLDHIFPVSIAMGLKKLESLEVWNCGQLKEIVSTGEANNESIVSFEFPKLTTARFWKLPNLERFYGGTHELHCSTLNNLSVELCRKLRLFRGENENREIKPIFLTIISQVFYNLKSMQIESRDANGLMTYMENYPMHKLEEFQLSRLVDTKILYFFLHRNPNLKSLLLSNCFFEQLVPLRNHAEEKLGVVPKLRSLKLMNLPSLKTIGFEEDTVLFQRLECLVLKECPCLNTIAPSSVSFTCLTNLEVIRCNELSYLMTPSTAKSLFQLTAMKVIQCESMETIVSEQENEELESIIFRQLKEIELVALHKLESFCSSNHCVIKFPSLEKVVVSACCKMEMFTFSDHNETLNLRQICVTHGEEEKRLYWKDDLNATMRHIYETRKCFEGMEVMSLNKHPELRQVWQGGVDLQNIRSRFYSLKILKLENSEIQPCAIPSHILPHLKSLKELDVRDCSNLKVIFEMHETEVAGTACQLQKLNLQGLSMLMHVWERNGKGTRSFQNLQVVSVSNCDNLKTLFPVAVAKNLKKLDKLEIENCDGLLEIVGKEEDTALEETQEFVFPCLTTLILFDLPELIYFYPNSFTLECSVLYKLIVLYCAKLELFESANRQPLFVAVKDIANLEELSLDWEHTLVLSSMLTINLEHLNNFDLLFDVDVDENQKPIWPIQFIQKAPNLKEMSIQSCSCLEVFHTEIPEHDMLTHLKILRLRRVWKLQSIGSKDSPCLNMICEKIHEFNVFDCPHLTTLVHSTSTVSFSCLKELNISHCHGLEYLFTSSAAKKLVHLEHIKVWRCESIEKIVAKEQNETISGELKLERLHSIDLNFLSSLECFYSGNETLQLPSLIQVDIWNCPKMEFFCAGSINLNDQLVFYGDLNYSIKKMFLLQDISDDKILQYLQEFFEALDYKCFSDNLYFQADWPSKVGLQNKWLRHLVTLKLQNWTLPYAIPSHILPHLMNLKELEVHDSDKVEAIFYMNDTEIVETVSQMKKLTLNKLSELRHVWGKNSQEVLIFRNLEEVIVSDCKNLQILFPASLAKKLEKLEKLEIRSCHKLQAIVQKGEGTTEVVTEKFVFPRLEVLDLHDLPRVSYFYPQTFTLGCPTLNKLSVLNCHKLELFQGVHPSGEGNSIDRRPLISNLKVISNLKELRLDWKHISALGSRFRSGRFAKGLKYLNEFSMHVGADEDEKPMLLNEILRKAPYLIEMGINNCNSPEIFLSANLSVEQLRILKLCEVSKLHSIKPEDSSWRNTVCEKIQELNVVRCPHLITLVHSTSTVFFSCLKKIRISNCHILQYLCTSSSAKFLLNLEEIIVEECDSVKEILVAKGGATSEDIQFDRLKSIVLQSLPSLTCFYSGKDTLRLSSLKTVHISKCPNMKIFSQGVIHAESFKGIQMSRVAEQDLLFHQDLNASIKVMLQRQEFFDALVKTCSPRSFELQADRDGNIAIGLQNKWLRNLRALNLVKCILPCAIPSVILPLLKNLKELEVRDSDKVEVIFNMNDTEIMEAPSQMKKLTLKGLPELIRVCGKNSKAVLLFPNLQEIVVSDCENLKTLFPASLAKNLKKLEKLEIEYCHKLQTIVEKEGDKATNITEKFVFPCLEKLNLCHLPRVTNFYPQAFTLECPALNNLHVSDCHELELFQSGNSMEEGINRQPLISNLKVISNLKELTLDWKHILALKLRFESAQFMEGLEDLKHIALSFHADENQKPMFPFEILQKAPSLIEMSINNCNSPDIFFAQNHKIGEDGVLEQLRVLKLSKISELQSIKSEDSSWLNTICEKIRELHVSECPHLITLAQTSSFSCLKEVCISNCPDLEYLFSSSAVKRLVNLEEITIEECESVKEIVAKEGAEDEHTGEGEEKYENEMIFAKLEILTLDSLPKFKSFYTGSATLNFPSLKVVQFNECFSVKIFRHGDKVPVELKVAIDGVHREGGIDSVIIQQFEELVAA</sequence>
<feature type="domain" description="Disease resistance protein At4g27190-like leucine-rich repeats" evidence="3">
    <location>
        <begin position="2331"/>
        <end position="2454"/>
    </location>
</feature>
<dbReference type="InterPro" id="IPR042197">
    <property type="entry name" value="Apaf_helical"/>
</dbReference>
<dbReference type="Pfam" id="PF23247">
    <property type="entry name" value="LRR_RPS2"/>
    <property type="match status" value="9"/>
</dbReference>
<protein>
    <recommendedName>
        <fullName evidence="3">Disease resistance protein At4g27190-like leucine-rich repeats domain-containing protein</fullName>
    </recommendedName>
</protein>
<dbReference type="GO" id="GO:0005524">
    <property type="term" value="F:ATP binding"/>
    <property type="evidence" value="ECO:0007669"/>
    <property type="project" value="UniProtKB-KW"/>
</dbReference>
<dbReference type="EMBL" id="JBGMDY010000004">
    <property type="protein sequence ID" value="KAL2335897.1"/>
    <property type="molecule type" value="Genomic_DNA"/>
</dbReference>
<keyword evidence="1" id="KW-0547">Nucleotide-binding</keyword>
<dbReference type="InterPro" id="IPR032675">
    <property type="entry name" value="LRR_dom_sf"/>
</dbReference>
<organism evidence="4 5">
    <name type="scientific">Flemingia macrophylla</name>
    <dbReference type="NCBI Taxonomy" id="520843"/>
    <lineage>
        <taxon>Eukaryota</taxon>
        <taxon>Viridiplantae</taxon>
        <taxon>Streptophyta</taxon>
        <taxon>Embryophyta</taxon>
        <taxon>Tracheophyta</taxon>
        <taxon>Spermatophyta</taxon>
        <taxon>Magnoliopsida</taxon>
        <taxon>eudicotyledons</taxon>
        <taxon>Gunneridae</taxon>
        <taxon>Pentapetalae</taxon>
        <taxon>rosids</taxon>
        <taxon>fabids</taxon>
        <taxon>Fabales</taxon>
        <taxon>Fabaceae</taxon>
        <taxon>Papilionoideae</taxon>
        <taxon>50 kb inversion clade</taxon>
        <taxon>NPAAA clade</taxon>
        <taxon>indigoferoid/millettioid clade</taxon>
        <taxon>Phaseoleae</taxon>
        <taxon>Flemingia</taxon>
    </lineage>
</organism>
<reference evidence="4 5" key="1">
    <citation type="submission" date="2024-08" db="EMBL/GenBank/DDBJ databases">
        <title>Insights into the chromosomal genome structure of Flemingia macrophylla.</title>
        <authorList>
            <person name="Ding Y."/>
            <person name="Zhao Y."/>
            <person name="Bi W."/>
            <person name="Wu M."/>
            <person name="Zhao G."/>
            <person name="Gong Y."/>
            <person name="Li W."/>
            <person name="Zhang P."/>
        </authorList>
    </citation>
    <scope>NUCLEOTIDE SEQUENCE [LARGE SCALE GENOMIC DNA]</scope>
    <source>
        <strain evidence="4">DYQJB</strain>
        <tissue evidence="4">Leaf</tissue>
    </source>
</reference>
<accession>A0ABD1MK24</accession>
<dbReference type="Gene3D" id="3.80.10.10">
    <property type="entry name" value="Ribonuclease Inhibitor"/>
    <property type="match status" value="9"/>
</dbReference>
<feature type="domain" description="Disease resistance protein At4g27190-like leucine-rich repeats" evidence="3">
    <location>
        <begin position="2677"/>
        <end position="2789"/>
    </location>
</feature>
<feature type="domain" description="Disease resistance protein At4g27190-like leucine-rich repeats" evidence="3">
    <location>
        <begin position="1127"/>
        <end position="1248"/>
    </location>
</feature>
<dbReference type="SUPFAM" id="SSF52058">
    <property type="entry name" value="L domain-like"/>
    <property type="match status" value="5"/>
</dbReference>
<name>A0ABD1MK24_9FABA</name>
<feature type="domain" description="Disease resistance protein At4g27190-like leucine-rich repeats" evidence="3">
    <location>
        <begin position="1639"/>
        <end position="1742"/>
    </location>
</feature>
<feature type="domain" description="Disease resistance protein At4g27190-like leucine-rich repeats" evidence="3">
    <location>
        <begin position="1281"/>
        <end position="1427"/>
    </location>
</feature>
<dbReference type="InterPro" id="IPR057135">
    <property type="entry name" value="At4g27190-like_LRR"/>
</dbReference>
<dbReference type="InterPro" id="IPR050905">
    <property type="entry name" value="Plant_NBS-LRR"/>
</dbReference>
<feature type="domain" description="Disease resistance protein At4g27190-like leucine-rich repeats" evidence="3">
    <location>
        <begin position="568"/>
        <end position="659"/>
    </location>
</feature>
<dbReference type="GO" id="GO:0006952">
    <property type="term" value="P:defense response"/>
    <property type="evidence" value="ECO:0007669"/>
    <property type="project" value="UniProtKB-KW"/>
</dbReference>